<dbReference type="Gene3D" id="1.10.630.10">
    <property type="entry name" value="Cytochrome P450"/>
    <property type="match status" value="1"/>
</dbReference>
<evidence type="ECO:0000256" key="13">
    <source>
        <dbReference type="ARBA" id="ARBA00023136"/>
    </source>
</evidence>
<dbReference type="KEGG" id="dpx:DAPPUDRAFT_221817"/>
<dbReference type="OMA" id="NEPAMIS"/>
<dbReference type="PRINTS" id="PR00385">
    <property type="entry name" value="P450"/>
</dbReference>
<dbReference type="CDD" id="cd11055">
    <property type="entry name" value="CYP3A-like"/>
    <property type="match status" value="1"/>
</dbReference>
<dbReference type="GO" id="GO:0020037">
    <property type="term" value="F:heme binding"/>
    <property type="evidence" value="ECO:0007669"/>
    <property type="project" value="InterPro"/>
</dbReference>
<keyword evidence="9" id="KW-0492">Microsome</keyword>
<gene>
    <name evidence="18" type="ORF">DAPPUDRAFT_221817</name>
</gene>
<evidence type="ECO:0000256" key="7">
    <source>
        <dbReference type="ARBA" id="ARBA00022723"/>
    </source>
</evidence>
<dbReference type="InterPro" id="IPR001128">
    <property type="entry name" value="Cyt_P450"/>
</dbReference>
<evidence type="ECO:0000256" key="5">
    <source>
        <dbReference type="ARBA" id="ARBA00010617"/>
    </source>
</evidence>
<keyword evidence="19" id="KW-1185">Reference proteome</keyword>
<evidence type="ECO:0000313" key="19">
    <source>
        <dbReference type="Proteomes" id="UP000000305"/>
    </source>
</evidence>
<protein>
    <recommendedName>
        <fullName evidence="20">Cytochrome P450</fullName>
    </recommendedName>
</protein>
<comment type="function">
    <text evidence="2">May be involved in the metabolism of insect hormones and in the breakdown of synthetic insecticides.</text>
</comment>
<evidence type="ECO:0000256" key="1">
    <source>
        <dbReference type="ARBA" id="ARBA00001971"/>
    </source>
</evidence>
<dbReference type="AlphaFoldDB" id="E9FZP5"/>
<dbReference type="PROSITE" id="PS00086">
    <property type="entry name" value="CYTOCHROME_P450"/>
    <property type="match status" value="1"/>
</dbReference>
<comment type="cofactor">
    <cofactor evidence="1 15">
        <name>heme</name>
        <dbReference type="ChEBI" id="CHEBI:30413"/>
    </cofactor>
</comment>
<dbReference type="EMBL" id="GL732528">
    <property type="protein sequence ID" value="EFX87231.1"/>
    <property type="molecule type" value="Genomic_DNA"/>
</dbReference>
<evidence type="ECO:0000256" key="9">
    <source>
        <dbReference type="ARBA" id="ARBA00022848"/>
    </source>
</evidence>
<evidence type="ECO:0000256" key="14">
    <source>
        <dbReference type="ARBA" id="ARBA00043906"/>
    </source>
</evidence>
<keyword evidence="13 17" id="KW-0472">Membrane</keyword>
<dbReference type="Pfam" id="PF00067">
    <property type="entry name" value="p450"/>
    <property type="match status" value="1"/>
</dbReference>
<evidence type="ECO:0000256" key="3">
    <source>
        <dbReference type="ARBA" id="ARBA00004174"/>
    </source>
</evidence>
<evidence type="ECO:0000256" key="2">
    <source>
        <dbReference type="ARBA" id="ARBA00003690"/>
    </source>
</evidence>
<reference evidence="18 19" key="1">
    <citation type="journal article" date="2011" name="Science">
        <title>The ecoresponsive genome of Daphnia pulex.</title>
        <authorList>
            <person name="Colbourne J.K."/>
            <person name="Pfrender M.E."/>
            <person name="Gilbert D."/>
            <person name="Thomas W.K."/>
            <person name="Tucker A."/>
            <person name="Oakley T.H."/>
            <person name="Tokishita S."/>
            <person name="Aerts A."/>
            <person name="Arnold G.J."/>
            <person name="Basu M.K."/>
            <person name="Bauer D.J."/>
            <person name="Caceres C.E."/>
            <person name="Carmel L."/>
            <person name="Casola C."/>
            <person name="Choi J.H."/>
            <person name="Detter J.C."/>
            <person name="Dong Q."/>
            <person name="Dusheyko S."/>
            <person name="Eads B.D."/>
            <person name="Frohlich T."/>
            <person name="Geiler-Samerotte K.A."/>
            <person name="Gerlach D."/>
            <person name="Hatcher P."/>
            <person name="Jogdeo S."/>
            <person name="Krijgsveld J."/>
            <person name="Kriventseva E.V."/>
            <person name="Kultz D."/>
            <person name="Laforsch C."/>
            <person name="Lindquist E."/>
            <person name="Lopez J."/>
            <person name="Manak J.R."/>
            <person name="Muller J."/>
            <person name="Pangilinan J."/>
            <person name="Patwardhan R.P."/>
            <person name="Pitluck S."/>
            <person name="Pritham E.J."/>
            <person name="Rechtsteiner A."/>
            <person name="Rho M."/>
            <person name="Rogozin I.B."/>
            <person name="Sakarya O."/>
            <person name="Salamov A."/>
            <person name="Schaack S."/>
            <person name="Shapiro H."/>
            <person name="Shiga Y."/>
            <person name="Skalitzky C."/>
            <person name="Smith Z."/>
            <person name="Souvorov A."/>
            <person name="Sung W."/>
            <person name="Tang Z."/>
            <person name="Tsuchiya D."/>
            <person name="Tu H."/>
            <person name="Vos H."/>
            <person name="Wang M."/>
            <person name="Wolf Y.I."/>
            <person name="Yamagata H."/>
            <person name="Yamada T."/>
            <person name="Ye Y."/>
            <person name="Shaw J.R."/>
            <person name="Andrews J."/>
            <person name="Crease T.J."/>
            <person name="Tang H."/>
            <person name="Lucas S.M."/>
            <person name="Robertson H.M."/>
            <person name="Bork P."/>
            <person name="Koonin E.V."/>
            <person name="Zdobnov E.M."/>
            <person name="Grigoriev I.V."/>
            <person name="Lynch M."/>
            <person name="Boore J.L."/>
        </authorList>
    </citation>
    <scope>NUCLEOTIDE SEQUENCE [LARGE SCALE GENOMIC DNA]</scope>
</reference>
<dbReference type="InterPro" id="IPR050705">
    <property type="entry name" value="Cytochrome_P450_3A"/>
</dbReference>
<evidence type="ECO:0000313" key="18">
    <source>
        <dbReference type="EMBL" id="EFX87231.1"/>
    </source>
</evidence>
<dbReference type="FunFam" id="1.10.630.10:FF:000042">
    <property type="entry name" value="Cytochrome P450"/>
    <property type="match status" value="1"/>
</dbReference>
<dbReference type="InterPro" id="IPR017972">
    <property type="entry name" value="Cyt_P450_CS"/>
</dbReference>
<evidence type="ECO:0000256" key="16">
    <source>
        <dbReference type="RuleBase" id="RU000461"/>
    </source>
</evidence>
<dbReference type="GO" id="GO:0016705">
    <property type="term" value="F:oxidoreductase activity, acting on paired donors, with incorporation or reduction of molecular oxygen"/>
    <property type="evidence" value="ECO:0007669"/>
    <property type="project" value="InterPro"/>
</dbReference>
<dbReference type="SUPFAM" id="SSF48264">
    <property type="entry name" value="Cytochrome P450"/>
    <property type="match status" value="1"/>
</dbReference>
<dbReference type="PhylomeDB" id="E9FZP5"/>
<evidence type="ECO:0000256" key="17">
    <source>
        <dbReference type="SAM" id="Phobius"/>
    </source>
</evidence>
<dbReference type="PANTHER" id="PTHR24302">
    <property type="entry name" value="CYTOCHROME P450 FAMILY 3"/>
    <property type="match status" value="1"/>
</dbReference>
<dbReference type="HOGENOM" id="CLU_001570_5_2_1"/>
<keyword evidence="8" id="KW-0256">Endoplasmic reticulum</keyword>
<dbReference type="FunCoup" id="E9FZP5">
    <property type="interactions" value="392"/>
</dbReference>
<evidence type="ECO:0000256" key="6">
    <source>
        <dbReference type="ARBA" id="ARBA00022617"/>
    </source>
</evidence>
<keyword evidence="10 16" id="KW-0560">Oxidoreductase</keyword>
<evidence type="ECO:0008006" key="20">
    <source>
        <dbReference type="Google" id="ProtNLM"/>
    </source>
</evidence>
<feature type="binding site" description="axial binding residue" evidence="15">
    <location>
        <position position="447"/>
    </location>
    <ligand>
        <name>heme</name>
        <dbReference type="ChEBI" id="CHEBI:30413"/>
    </ligand>
    <ligandPart>
        <name>Fe</name>
        <dbReference type="ChEBI" id="CHEBI:18248"/>
    </ligandPart>
</feature>
<dbReference type="GO" id="GO:0005506">
    <property type="term" value="F:iron ion binding"/>
    <property type="evidence" value="ECO:0007669"/>
    <property type="project" value="InterPro"/>
</dbReference>
<dbReference type="STRING" id="6669.E9FZP5"/>
<dbReference type="GO" id="GO:0004497">
    <property type="term" value="F:monooxygenase activity"/>
    <property type="evidence" value="ECO:0007669"/>
    <property type="project" value="UniProtKB-KW"/>
</dbReference>
<keyword evidence="12 16" id="KW-0503">Monooxygenase</keyword>
<keyword evidence="17" id="KW-1133">Transmembrane helix</keyword>
<accession>E9FZP5</accession>
<sequence>MDALSLLFSPTVWIIPALYILYWYGTSTFDYFKSQGIKGPKPLPYVGNMWGVWKKNIPKYDKEMTAKYGRTFGYFDGTLPNLYTTDINLIKSIFVKDFDHFVNRRTFSVKRKVFRKMLTIIQDKEWKDVRSSVTPVFTTGKIKLMSKMITECANRLVIKFQTIAETEGKLNAKMQFSAFTMDVIARCAFGMTIDNLGEKDDPFMTKAKVVFNPPANKSPLILLPFMLPNLLGFVGESIFFPKEFDFFINILEGLIKQRSNSTEKYNDFVEVATEAIMEHTKTVNGKQVPIWTREEVDEIVTSQSMLFMLAGFDTTATTLTNSAFLLARNPEVQERLYKQVVRKHEQFGQVNHEMILDFPYVDHVIHEVLRMYPPLLRVERVCNKEVTYNGIRIKKDMVVTVPAFALHYDEEYYPDPYRFNPDRWDPESEIKPNPNVFMPFGMGPRNCVGMRFAIEEMKIALCTLVKNFRFFPVAETPEEMQFEDGFIGVIQPIHATVGIESR</sequence>
<evidence type="ECO:0000256" key="15">
    <source>
        <dbReference type="PIRSR" id="PIRSR602403-1"/>
    </source>
</evidence>
<name>E9FZP5_DAPPU</name>
<dbReference type="InterPro" id="IPR036396">
    <property type="entry name" value="Cyt_P450_sf"/>
</dbReference>
<dbReference type="InParanoid" id="E9FZP5"/>
<keyword evidence="11 15" id="KW-0408">Iron</keyword>
<evidence type="ECO:0000256" key="8">
    <source>
        <dbReference type="ARBA" id="ARBA00022824"/>
    </source>
</evidence>
<keyword evidence="6 15" id="KW-0349">Heme</keyword>
<comment type="similarity">
    <text evidence="5 16">Belongs to the cytochrome P450 family.</text>
</comment>
<evidence type="ECO:0000256" key="11">
    <source>
        <dbReference type="ARBA" id="ARBA00023004"/>
    </source>
</evidence>
<comment type="subcellular location">
    <subcellularLocation>
        <location evidence="4">Endoplasmic reticulum membrane</location>
        <topology evidence="4">Peripheral membrane protein</topology>
    </subcellularLocation>
    <subcellularLocation>
        <location evidence="3">Microsome membrane</location>
        <topology evidence="3">Peripheral membrane protein</topology>
    </subcellularLocation>
</comment>
<feature type="transmembrane region" description="Helical" evidence="17">
    <location>
        <begin position="6"/>
        <end position="25"/>
    </location>
</feature>
<dbReference type="PANTHER" id="PTHR24302:SF15">
    <property type="entry name" value="FATTY-ACID PEROXYGENASE"/>
    <property type="match status" value="1"/>
</dbReference>
<dbReference type="OrthoDB" id="2789670at2759"/>
<comment type="function">
    <text evidence="14">Cytochromes P450 are a group of heme-thiolate monooxygenases. They oxidize a variety of structurally unrelated compounds, including steroids, fatty acids, and xenobiotics.</text>
</comment>
<dbReference type="InterPro" id="IPR002403">
    <property type="entry name" value="Cyt_P450_E_grp-IV"/>
</dbReference>
<keyword evidence="17" id="KW-0812">Transmembrane</keyword>
<evidence type="ECO:0000256" key="10">
    <source>
        <dbReference type="ARBA" id="ARBA00023002"/>
    </source>
</evidence>
<keyword evidence="7 15" id="KW-0479">Metal-binding</keyword>
<evidence type="ECO:0000256" key="4">
    <source>
        <dbReference type="ARBA" id="ARBA00004406"/>
    </source>
</evidence>
<organism evidence="18 19">
    <name type="scientific">Daphnia pulex</name>
    <name type="common">Water flea</name>
    <dbReference type="NCBI Taxonomy" id="6669"/>
    <lineage>
        <taxon>Eukaryota</taxon>
        <taxon>Metazoa</taxon>
        <taxon>Ecdysozoa</taxon>
        <taxon>Arthropoda</taxon>
        <taxon>Crustacea</taxon>
        <taxon>Branchiopoda</taxon>
        <taxon>Diplostraca</taxon>
        <taxon>Cladocera</taxon>
        <taxon>Anomopoda</taxon>
        <taxon>Daphniidae</taxon>
        <taxon>Daphnia</taxon>
    </lineage>
</organism>
<dbReference type="Proteomes" id="UP000000305">
    <property type="component" value="Unassembled WGS sequence"/>
</dbReference>
<dbReference type="eggNOG" id="KOG0158">
    <property type="taxonomic scope" value="Eukaryota"/>
</dbReference>
<proteinExistence type="inferred from homology"/>
<evidence type="ECO:0000256" key="12">
    <source>
        <dbReference type="ARBA" id="ARBA00023033"/>
    </source>
</evidence>
<dbReference type="GO" id="GO:0005789">
    <property type="term" value="C:endoplasmic reticulum membrane"/>
    <property type="evidence" value="ECO:0007669"/>
    <property type="project" value="UniProtKB-SubCell"/>
</dbReference>
<dbReference type="PRINTS" id="PR00465">
    <property type="entry name" value="EP450IV"/>
</dbReference>